<gene>
    <name evidence="2" type="ORF">MESMUL_01550</name>
</gene>
<dbReference type="AlphaFoldDB" id="A0A388SBF2"/>
<reference evidence="2 3" key="1">
    <citation type="journal article" date="2018" name="Int. J. Syst. Evol. Microbiol.">
        <title>Mesosutterella multiformis gen. nov., sp. nov., a member of the family Sutterellaceae and Sutterella megalosphaeroides sp. nov., isolated from human faeces.</title>
        <authorList>
            <person name="Sakamoto M."/>
            <person name="Ikeyama N."/>
            <person name="Kunihiro T."/>
            <person name="Iino T."/>
            <person name="Yuki M."/>
            <person name="Ohkuma M."/>
        </authorList>
    </citation>
    <scope>NUCLEOTIDE SEQUENCE [LARGE SCALE GENOMIC DNA]</scope>
    <source>
        <strain evidence="2 3">4NBBH2</strain>
    </source>
</reference>
<comment type="caution">
    <text evidence="2">The sequence shown here is derived from an EMBL/GenBank/DDBJ whole genome shotgun (WGS) entry which is preliminary data.</text>
</comment>
<proteinExistence type="predicted"/>
<dbReference type="PROSITE" id="PS51257">
    <property type="entry name" value="PROKAR_LIPOPROTEIN"/>
    <property type="match status" value="1"/>
</dbReference>
<dbReference type="RefSeq" id="WP_022444690.1">
    <property type="nucleotide sequence ID" value="NZ_BGZJ01000001.1"/>
</dbReference>
<evidence type="ECO:0000313" key="2">
    <source>
        <dbReference type="EMBL" id="GBO92801.1"/>
    </source>
</evidence>
<dbReference type="Pfam" id="PF04402">
    <property type="entry name" value="SIMPL"/>
    <property type="match status" value="1"/>
</dbReference>
<dbReference type="PANTHER" id="PTHR34387:SF2">
    <property type="entry name" value="SLR1258 PROTEIN"/>
    <property type="match status" value="1"/>
</dbReference>
<keyword evidence="1" id="KW-0472">Membrane</keyword>
<dbReference type="PANTHER" id="PTHR34387">
    <property type="entry name" value="SLR1258 PROTEIN"/>
    <property type="match status" value="1"/>
</dbReference>
<dbReference type="InterPro" id="IPR007497">
    <property type="entry name" value="SIMPL/DUF541"/>
</dbReference>
<protein>
    <submittedName>
        <fullName evidence="2">SIMPL domain-containing protein</fullName>
    </submittedName>
</protein>
<sequence length="235" mass="25697">MEKNSGWTTGGLIGAGVAVGLIFLGCMFYTGVSQYLGQTRVVTVKGLAEREVPADQVIWPITFKETGDNLLTTHTKVEADSQKVVAFLKKSGLEDSEFSFGAPEIQDRNAEGMDMRGPRYTLTGSITVNSTKVDQVRRLMAAQKELIGEGVPVTTDKWNTVFLYTKLNTVKPAMVEEATKNAREVAQKFAADSGSHIGKIKSANQGQFSITDANQSTPYEKKVRVVTTVTYFLKD</sequence>
<dbReference type="PIRSF" id="PIRSF029033">
    <property type="entry name" value="UCP029033"/>
    <property type="match status" value="1"/>
</dbReference>
<organism evidence="2 3">
    <name type="scientific">Mesosutterella multiformis</name>
    <dbReference type="NCBI Taxonomy" id="2259133"/>
    <lineage>
        <taxon>Bacteria</taxon>
        <taxon>Pseudomonadati</taxon>
        <taxon>Pseudomonadota</taxon>
        <taxon>Betaproteobacteria</taxon>
        <taxon>Burkholderiales</taxon>
        <taxon>Sutterellaceae</taxon>
        <taxon>Mesosutterella</taxon>
    </lineage>
</organism>
<keyword evidence="1" id="KW-0812">Transmembrane</keyword>
<dbReference type="GO" id="GO:0006974">
    <property type="term" value="P:DNA damage response"/>
    <property type="evidence" value="ECO:0007669"/>
    <property type="project" value="TreeGrafter"/>
</dbReference>
<accession>A0A401LLL1</accession>
<evidence type="ECO:0000256" key="1">
    <source>
        <dbReference type="SAM" id="Phobius"/>
    </source>
</evidence>
<dbReference type="Proteomes" id="UP000266091">
    <property type="component" value="Unassembled WGS sequence"/>
</dbReference>
<keyword evidence="3" id="KW-1185">Reference proteome</keyword>
<name>A0A388SBF2_9BURK</name>
<dbReference type="InterPro" id="IPR016907">
    <property type="entry name" value="UCP029033"/>
</dbReference>
<dbReference type="OrthoDB" id="9806540at2"/>
<feature type="transmembrane region" description="Helical" evidence="1">
    <location>
        <begin position="12"/>
        <end position="32"/>
    </location>
</feature>
<dbReference type="InterPro" id="IPR052022">
    <property type="entry name" value="26kDa_periplasmic_antigen"/>
</dbReference>
<evidence type="ECO:0000313" key="3">
    <source>
        <dbReference type="Proteomes" id="UP000266091"/>
    </source>
</evidence>
<keyword evidence="1" id="KW-1133">Transmembrane helix</keyword>
<accession>A0A388SBF2</accession>
<dbReference type="EMBL" id="BGZJ01000001">
    <property type="protein sequence ID" value="GBO92801.1"/>
    <property type="molecule type" value="Genomic_DNA"/>
</dbReference>